<dbReference type="SMART" id="SM00369">
    <property type="entry name" value="LRR_TYP"/>
    <property type="match status" value="13"/>
</dbReference>
<dbReference type="Pfam" id="PF13855">
    <property type="entry name" value="LRR_8"/>
    <property type="match status" value="2"/>
</dbReference>
<feature type="compositionally biased region" description="Polar residues" evidence="3">
    <location>
        <begin position="601"/>
        <end position="614"/>
    </location>
</feature>
<dbReference type="GO" id="GO:0098609">
    <property type="term" value="P:cell-cell adhesion"/>
    <property type="evidence" value="ECO:0007669"/>
    <property type="project" value="TreeGrafter"/>
</dbReference>
<feature type="region of interest" description="Disordered" evidence="3">
    <location>
        <begin position="900"/>
        <end position="1007"/>
    </location>
</feature>
<feature type="compositionally biased region" description="Polar residues" evidence="3">
    <location>
        <begin position="950"/>
        <end position="969"/>
    </location>
</feature>
<feature type="compositionally biased region" description="Low complexity" evidence="3">
    <location>
        <begin position="671"/>
        <end position="691"/>
    </location>
</feature>
<dbReference type="GO" id="GO:0005912">
    <property type="term" value="C:adherens junction"/>
    <property type="evidence" value="ECO:0007669"/>
    <property type="project" value="TreeGrafter"/>
</dbReference>
<dbReference type="InterPro" id="IPR032675">
    <property type="entry name" value="LRR_dom_sf"/>
</dbReference>
<feature type="compositionally biased region" description="Low complexity" evidence="3">
    <location>
        <begin position="632"/>
        <end position="664"/>
    </location>
</feature>
<dbReference type="PANTHER" id="PTHR23119:SF50">
    <property type="entry name" value="PDZ DOMAIN-CONTAINING PROTEIN"/>
    <property type="match status" value="1"/>
</dbReference>
<dbReference type="GO" id="GO:0043113">
    <property type="term" value="P:receptor clustering"/>
    <property type="evidence" value="ECO:0007669"/>
    <property type="project" value="TreeGrafter"/>
</dbReference>
<dbReference type="EMBL" id="GEGO01007090">
    <property type="protein sequence ID" value="JAR88314.1"/>
    <property type="molecule type" value="Transcribed_RNA"/>
</dbReference>
<feature type="region of interest" description="Disordered" evidence="3">
    <location>
        <begin position="826"/>
        <end position="850"/>
    </location>
</feature>
<dbReference type="SMART" id="SM00228">
    <property type="entry name" value="PDZ"/>
    <property type="match status" value="1"/>
</dbReference>
<proteinExistence type="predicted"/>
<keyword evidence="1" id="KW-0433">Leucine-rich repeat</keyword>
<dbReference type="PANTHER" id="PTHR23119">
    <property type="entry name" value="DISCS LARGE"/>
    <property type="match status" value="1"/>
</dbReference>
<evidence type="ECO:0000259" key="4">
    <source>
        <dbReference type="PROSITE" id="PS50106"/>
    </source>
</evidence>
<feature type="region of interest" description="Disordered" evidence="3">
    <location>
        <begin position="768"/>
        <end position="794"/>
    </location>
</feature>
<dbReference type="SUPFAM" id="SSF50156">
    <property type="entry name" value="PDZ domain-like"/>
    <property type="match status" value="1"/>
</dbReference>
<dbReference type="SMART" id="SM00364">
    <property type="entry name" value="LRR_BAC"/>
    <property type="match status" value="11"/>
</dbReference>
<dbReference type="InterPro" id="IPR055414">
    <property type="entry name" value="LRR_R13L4/SHOC2-like"/>
</dbReference>
<dbReference type="SUPFAM" id="SSF52058">
    <property type="entry name" value="L domain-like"/>
    <property type="match status" value="2"/>
</dbReference>
<dbReference type="PROSITE" id="PS51450">
    <property type="entry name" value="LRR"/>
    <property type="match status" value="5"/>
</dbReference>
<feature type="region of interest" description="Disordered" evidence="3">
    <location>
        <begin position="507"/>
        <end position="543"/>
    </location>
</feature>
<dbReference type="InterPro" id="IPR050614">
    <property type="entry name" value="Synaptic_Scaffolding_LAP-MAGUK"/>
</dbReference>
<evidence type="ECO:0000256" key="2">
    <source>
        <dbReference type="ARBA" id="ARBA00022737"/>
    </source>
</evidence>
<dbReference type="CDD" id="cd00136">
    <property type="entry name" value="PDZ_canonical"/>
    <property type="match status" value="1"/>
</dbReference>
<dbReference type="InterPro" id="IPR036034">
    <property type="entry name" value="PDZ_sf"/>
</dbReference>
<feature type="compositionally biased region" description="Low complexity" evidence="3">
    <location>
        <begin position="932"/>
        <end position="941"/>
    </location>
</feature>
<dbReference type="Pfam" id="PF23598">
    <property type="entry name" value="LRR_14"/>
    <property type="match status" value="2"/>
</dbReference>
<dbReference type="GO" id="GO:0045197">
    <property type="term" value="P:establishment or maintenance of epithelial cell apical/basal polarity"/>
    <property type="evidence" value="ECO:0007669"/>
    <property type="project" value="TreeGrafter"/>
</dbReference>
<protein>
    <submittedName>
        <fullName evidence="5">Putative leucine-rich repeat protein</fullName>
    </submittedName>
</protein>
<keyword evidence="2" id="KW-0677">Repeat</keyword>
<dbReference type="GO" id="GO:0045211">
    <property type="term" value="C:postsynaptic membrane"/>
    <property type="evidence" value="ECO:0007669"/>
    <property type="project" value="TreeGrafter"/>
</dbReference>
<dbReference type="InterPro" id="IPR001611">
    <property type="entry name" value="Leu-rich_rpt"/>
</dbReference>
<dbReference type="GO" id="GO:0098887">
    <property type="term" value="P:neurotransmitter receptor transport, endosome to postsynaptic membrane"/>
    <property type="evidence" value="ECO:0007669"/>
    <property type="project" value="TreeGrafter"/>
</dbReference>
<dbReference type="InterPro" id="IPR001478">
    <property type="entry name" value="PDZ"/>
</dbReference>
<feature type="non-terminal residue" evidence="5">
    <location>
        <position position="1"/>
    </location>
</feature>
<dbReference type="GO" id="GO:0019901">
    <property type="term" value="F:protein kinase binding"/>
    <property type="evidence" value="ECO:0007669"/>
    <property type="project" value="TreeGrafter"/>
</dbReference>
<dbReference type="GO" id="GO:0016323">
    <property type="term" value="C:basolateral plasma membrane"/>
    <property type="evidence" value="ECO:0007669"/>
    <property type="project" value="TreeGrafter"/>
</dbReference>
<dbReference type="GO" id="GO:0014069">
    <property type="term" value="C:postsynaptic density"/>
    <property type="evidence" value="ECO:0007669"/>
    <property type="project" value="TreeGrafter"/>
</dbReference>
<feature type="compositionally biased region" description="Acidic residues" evidence="3">
    <location>
        <begin position="973"/>
        <end position="983"/>
    </location>
</feature>
<organism evidence="5">
    <name type="scientific">Ixodes ricinus</name>
    <name type="common">Common tick</name>
    <name type="synonym">Acarus ricinus</name>
    <dbReference type="NCBI Taxonomy" id="34613"/>
    <lineage>
        <taxon>Eukaryota</taxon>
        <taxon>Metazoa</taxon>
        <taxon>Ecdysozoa</taxon>
        <taxon>Arthropoda</taxon>
        <taxon>Chelicerata</taxon>
        <taxon>Arachnida</taxon>
        <taxon>Acari</taxon>
        <taxon>Parasitiformes</taxon>
        <taxon>Ixodida</taxon>
        <taxon>Ixodoidea</taxon>
        <taxon>Ixodidae</taxon>
        <taxon>Ixodinae</taxon>
        <taxon>Ixodes</taxon>
    </lineage>
</organism>
<feature type="compositionally biased region" description="Polar residues" evidence="3">
    <location>
        <begin position="770"/>
        <end position="786"/>
    </location>
</feature>
<dbReference type="Gene3D" id="3.80.10.10">
    <property type="entry name" value="Ribonuclease Inhibitor"/>
    <property type="match status" value="2"/>
</dbReference>
<evidence type="ECO:0000256" key="1">
    <source>
        <dbReference type="ARBA" id="ARBA00022614"/>
    </source>
</evidence>
<reference evidence="5" key="1">
    <citation type="journal article" date="2018" name="PLoS Negl. Trop. Dis.">
        <title>Sialome diversity of ticks revealed by RNAseq of single tick salivary glands.</title>
        <authorList>
            <person name="Perner J."/>
            <person name="Kropackova S."/>
            <person name="Kopacek P."/>
            <person name="Ribeiro J.M."/>
        </authorList>
    </citation>
    <scope>NUCLEOTIDE SEQUENCE</scope>
    <source>
        <strain evidence="5">Siblings of single egg batch collected in Ceske Budejovice</strain>
        <tissue evidence="5">Salivary glands</tissue>
    </source>
</reference>
<sequence>RHCPCLRPAREEVRVLDYAHCGLEEVPSEVFNYERTLEELYLNANQIKDLPRPLFHCHGLRKLNLSDNDIQTLPPALSSLVGLEELDISKNNVIEIPDNIKGCKCLSIVEASVNPVGKLPEGFTQLINIEQLYLNDTFLEYLPANFGRLSKLKILELRENHLKVLPKSMARLTELIRLDIGQNDFAELPEVIGSLPSLTELWCDNNRLTALPSYLGNLVKLTYLDASRNRISYVAEEIEHLAVLSDLTLTANKLQKVPETLGCLQSLTTLRLDDNHLATLPDSIGQLCKLEELIINGNEIDSLPSTVGLLRSLSILIADDNLLEDLPPEIGSCGKLRVLSLRDNRLCNVPDELGHLGALRVVNLSGNQLRHLPVSLAKLGGLHALWLSQNQTKPLVLLQSDLDRETGQRVLTCFLLPQESPSAHGEKPDVVEDDSTVVPGERRGTITFAFDVDVDRPVRSKEGRLVRSPTPYPKELKARARHVRNLRRQMNGDVVGPGAVVVSQPTSRMEGFGRPEAAPLERTPPDPQVREAKVVHPSPPTTQDLAQVHVDTHDFTVRHRDASLATAEEYPCRQTPHNMFTTTNNNIAMCTDLETVKSLASQPCQSPPLSSIVTRNPAPSPDLHQLHHQHLQQHPGAPHAAAHQQEQQQHQQQLLLLQHEQQQQSHHHPAQPHATAHPPTPHQHQTLPRQQVAPHRASPQLQHHQASWEDTQRQYERGVDPAYQHHELEHAAKPHLHSHPFEKFAVAGSRGSLVEKFQHRLVVSAEDSVDQQGYKSDQETYVQQPGKSGAPARAYHDGYSSDWDASATLPRGFSLSRPPDVVPGYFRQCPASPGRTLPRRGSSPVSPRMCTRSPRKMAAFAVQAPHPLRPAPAALEGAAEGAAPFLLPQYCGDLRTSKEGYSLPVRRGPPPADWASSERLAPRAEDEDLAPSQSSSSLASSGCLPGEDLSLSSLNSVTPDSGPSPTTPCFQVPEEEEEEEEEAPPLPPRPRGDSSSAPVPPPKPDFLLQRSVSCKSTDLPLVQSEVVLEKGSEVDFVLENRVSVPGVFVKEVNPRGVAAGKLEVGDKILRVDGLDVSSAEVNYALGALVSSGPKVRLIFARHQ</sequence>
<dbReference type="FunFam" id="3.80.10.10:FF:000118">
    <property type="entry name" value="Leucine rich repeat containing 7"/>
    <property type="match status" value="1"/>
</dbReference>
<dbReference type="PROSITE" id="PS50106">
    <property type="entry name" value="PDZ"/>
    <property type="match status" value="1"/>
</dbReference>
<dbReference type="Pfam" id="PF00595">
    <property type="entry name" value="PDZ"/>
    <property type="match status" value="1"/>
</dbReference>
<accession>A0A147BC22</accession>
<evidence type="ECO:0000256" key="3">
    <source>
        <dbReference type="SAM" id="MobiDB-lite"/>
    </source>
</evidence>
<dbReference type="AlphaFoldDB" id="A0A147BC22"/>
<name>A0A147BC22_IXORI</name>
<feature type="region of interest" description="Disordered" evidence="3">
    <location>
        <begin position="601"/>
        <end position="713"/>
    </location>
</feature>
<feature type="domain" description="PDZ" evidence="4">
    <location>
        <begin position="1025"/>
        <end position="1103"/>
    </location>
</feature>
<dbReference type="GO" id="GO:0098968">
    <property type="term" value="P:neurotransmitter receptor transport postsynaptic membrane to endosome"/>
    <property type="evidence" value="ECO:0007669"/>
    <property type="project" value="TreeGrafter"/>
</dbReference>
<dbReference type="InterPro" id="IPR003591">
    <property type="entry name" value="Leu-rich_rpt_typical-subtyp"/>
</dbReference>
<dbReference type="Gene3D" id="2.30.42.10">
    <property type="match status" value="1"/>
</dbReference>
<evidence type="ECO:0000313" key="5">
    <source>
        <dbReference type="EMBL" id="JAR88314.1"/>
    </source>
</evidence>